<evidence type="ECO:0000256" key="5">
    <source>
        <dbReference type="ARBA" id="ARBA00023002"/>
    </source>
</evidence>
<dbReference type="PRINTS" id="PR00385">
    <property type="entry name" value="P450"/>
</dbReference>
<evidence type="ECO:0000256" key="2">
    <source>
        <dbReference type="ARBA" id="ARBA00010617"/>
    </source>
</evidence>
<dbReference type="AlphaFoldDB" id="A0A9P8UEC5"/>
<dbReference type="Proteomes" id="UP000758603">
    <property type="component" value="Unassembled WGS sequence"/>
</dbReference>
<dbReference type="GO" id="GO:0020037">
    <property type="term" value="F:heme binding"/>
    <property type="evidence" value="ECO:0007669"/>
    <property type="project" value="InterPro"/>
</dbReference>
<sequence length="492" mass="55991">MVSNPALLALASFVIYYIASSVFSWYRMRHIPGPRLGSFSYLWVAQKVIRGRGMEYEELSKYGPVVRVSPTYVVLEDPDDMRKLNSARDIPRDDWYMGAKLDPGYDTLLTHLQHGPHDALKAKVSFAYSGRDGIDFEAGVDGQLTHLVNVIRKRFLSKAGQIKSVDFAHLVRYFTLDVITKIGYGKSFGFMDAEDDLYGYTKEIEDILGLVATAGDVPILRRLFVSPWLSPFFSPKPSDPKGFGKVLGVAHKIVEDRMEKDDVDSPDMISSFKRHGLDVNEIKNETILQLTAGSDTTATVIRCTMLYLMTCPRVYRRLKMEIKEAIASGVSHPITNAQAKKLPYLQAVIWEGIRMRPPATYGFYKKLPPKGETFQGTFIPGGTAVGWNQPAMMKLERIFGQDAQLFRPERFLECDEDKRMEMTRVIELVFGYGRWMCAGKTLAFVELNKTLFELMREFEWQLVYPGNAWTEKAYTVYLQKDMWVSITEAETA</sequence>
<dbReference type="InterPro" id="IPR036396">
    <property type="entry name" value="Cyt_P450_sf"/>
</dbReference>
<feature type="transmembrane region" description="Helical" evidence="9">
    <location>
        <begin position="6"/>
        <end position="26"/>
    </location>
</feature>
<evidence type="ECO:0000256" key="3">
    <source>
        <dbReference type="ARBA" id="ARBA00022617"/>
    </source>
</evidence>
<keyword evidence="9" id="KW-0472">Membrane</keyword>
<comment type="similarity">
    <text evidence="2">Belongs to the cytochrome P450 family.</text>
</comment>
<evidence type="ECO:0000256" key="7">
    <source>
        <dbReference type="ARBA" id="ARBA00023033"/>
    </source>
</evidence>
<accession>A0A9P8UEC5</accession>
<dbReference type="CDD" id="cd11060">
    <property type="entry name" value="CYP57A1-like"/>
    <property type="match status" value="1"/>
</dbReference>
<keyword evidence="4 8" id="KW-0479">Metal-binding</keyword>
<comment type="cofactor">
    <cofactor evidence="1 8">
        <name>heme</name>
        <dbReference type="ChEBI" id="CHEBI:30413"/>
    </cofactor>
</comment>
<evidence type="ECO:0000256" key="4">
    <source>
        <dbReference type="ARBA" id="ARBA00022723"/>
    </source>
</evidence>
<evidence type="ECO:0000256" key="8">
    <source>
        <dbReference type="PIRSR" id="PIRSR602401-1"/>
    </source>
</evidence>
<dbReference type="GO" id="GO:0004497">
    <property type="term" value="F:monooxygenase activity"/>
    <property type="evidence" value="ECO:0007669"/>
    <property type="project" value="UniProtKB-KW"/>
</dbReference>
<evidence type="ECO:0000256" key="6">
    <source>
        <dbReference type="ARBA" id="ARBA00023004"/>
    </source>
</evidence>
<dbReference type="InterPro" id="IPR001128">
    <property type="entry name" value="Cyt_P450"/>
</dbReference>
<dbReference type="Pfam" id="PF00067">
    <property type="entry name" value="p450"/>
    <property type="match status" value="1"/>
</dbReference>
<dbReference type="GO" id="GO:0016705">
    <property type="term" value="F:oxidoreductase activity, acting on paired donors, with incorporation or reduction of molecular oxygen"/>
    <property type="evidence" value="ECO:0007669"/>
    <property type="project" value="InterPro"/>
</dbReference>
<dbReference type="RefSeq" id="XP_045954883.1">
    <property type="nucleotide sequence ID" value="XM_046096428.1"/>
</dbReference>
<dbReference type="EMBL" id="JAGPXC010000007">
    <property type="protein sequence ID" value="KAH6648376.1"/>
    <property type="molecule type" value="Genomic_DNA"/>
</dbReference>
<keyword evidence="9" id="KW-1133">Transmembrane helix</keyword>
<dbReference type="InterPro" id="IPR050121">
    <property type="entry name" value="Cytochrome_P450_monoxygenase"/>
</dbReference>
<keyword evidence="3 8" id="KW-0349">Heme</keyword>
<organism evidence="10 11">
    <name type="scientific">Truncatella angustata</name>
    <dbReference type="NCBI Taxonomy" id="152316"/>
    <lineage>
        <taxon>Eukaryota</taxon>
        <taxon>Fungi</taxon>
        <taxon>Dikarya</taxon>
        <taxon>Ascomycota</taxon>
        <taxon>Pezizomycotina</taxon>
        <taxon>Sordariomycetes</taxon>
        <taxon>Xylariomycetidae</taxon>
        <taxon>Amphisphaeriales</taxon>
        <taxon>Sporocadaceae</taxon>
        <taxon>Truncatella</taxon>
    </lineage>
</organism>
<evidence type="ECO:0000256" key="9">
    <source>
        <dbReference type="SAM" id="Phobius"/>
    </source>
</evidence>
<comment type="caution">
    <text evidence="10">The sequence shown here is derived from an EMBL/GenBank/DDBJ whole genome shotgun (WGS) entry which is preliminary data.</text>
</comment>
<gene>
    <name evidence="10" type="ORF">BKA67DRAFT_361852</name>
</gene>
<dbReference type="GO" id="GO:0005506">
    <property type="term" value="F:iron ion binding"/>
    <property type="evidence" value="ECO:0007669"/>
    <property type="project" value="InterPro"/>
</dbReference>
<reference evidence="10" key="1">
    <citation type="journal article" date="2021" name="Nat. Commun.">
        <title>Genetic determinants of endophytism in the Arabidopsis root mycobiome.</title>
        <authorList>
            <person name="Mesny F."/>
            <person name="Miyauchi S."/>
            <person name="Thiergart T."/>
            <person name="Pickel B."/>
            <person name="Atanasova L."/>
            <person name="Karlsson M."/>
            <person name="Huettel B."/>
            <person name="Barry K.W."/>
            <person name="Haridas S."/>
            <person name="Chen C."/>
            <person name="Bauer D."/>
            <person name="Andreopoulos W."/>
            <person name="Pangilinan J."/>
            <person name="LaButti K."/>
            <person name="Riley R."/>
            <person name="Lipzen A."/>
            <person name="Clum A."/>
            <person name="Drula E."/>
            <person name="Henrissat B."/>
            <person name="Kohler A."/>
            <person name="Grigoriev I.V."/>
            <person name="Martin F.M."/>
            <person name="Hacquard S."/>
        </authorList>
    </citation>
    <scope>NUCLEOTIDE SEQUENCE</scope>
    <source>
        <strain evidence="10">MPI-SDFR-AT-0073</strain>
    </source>
</reference>
<evidence type="ECO:0000256" key="1">
    <source>
        <dbReference type="ARBA" id="ARBA00001971"/>
    </source>
</evidence>
<name>A0A9P8UEC5_9PEZI</name>
<keyword evidence="6 8" id="KW-0408">Iron</keyword>
<evidence type="ECO:0000313" key="11">
    <source>
        <dbReference type="Proteomes" id="UP000758603"/>
    </source>
</evidence>
<dbReference type="SUPFAM" id="SSF48264">
    <property type="entry name" value="Cytochrome P450"/>
    <property type="match status" value="1"/>
</dbReference>
<keyword evidence="7" id="KW-0503">Monooxygenase</keyword>
<feature type="binding site" description="axial binding residue" evidence="8">
    <location>
        <position position="437"/>
    </location>
    <ligand>
        <name>heme</name>
        <dbReference type="ChEBI" id="CHEBI:30413"/>
    </ligand>
    <ligandPart>
        <name>Fe</name>
        <dbReference type="ChEBI" id="CHEBI:18248"/>
    </ligandPart>
</feature>
<protein>
    <submittedName>
        <fullName evidence="10">Cytochrome P450</fullName>
    </submittedName>
</protein>
<evidence type="ECO:0000313" key="10">
    <source>
        <dbReference type="EMBL" id="KAH6648376.1"/>
    </source>
</evidence>
<dbReference type="Gene3D" id="1.10.630.10">
    <property type="entry name" value="Cytochrome P450"/>
    <property type="match status" value="1"/>
</dbReference>
<dbReference type="PANTHER" id="PTHR24305:SF77">
    <property type="entry name" value="CYTOCHROME P450 MONOOXYGENASE"/>
    <property type="match status" value="1"/>
</dbReference>
<keyword evidence="5" id="KW-0560">Oxidoreductase</keyword>
<dbReference type="OrthoDB" id="3934656at2759"/>
<dbReference type="PANTHER" id="PTHR24305">
    <property type="entry name" value="CYTOCHROME P450"/>
    <property type="match status" value="1"/>
</dbReference>
<dbReference type="InterPro" id="IPR002401">
    <property type="entry name" value="Cyt_P450_E_grp-I"/>
</dbReference>
<dbReference type="GeneID" id="70125321"/>
<dbReference type="PRINTS" id="PR00463">
    <property type="entry name" value="EP450I"/>
</dbReference>
<keyword evidence="11" id="KW-1185">Reference proteome</keyword>
<proteinExistence type="inferred from homology"/>
<keyword evidence="9" id="KW-0812">Transmembrane</keyword>